<keyword evidence="1" id="KW-0812">Transmembrane</keyword>
<keyword evidence="1" id="KW-1133">Transmembrane helix</keyword>
<organism evidence="2 3">
    <name type="scientific">Enterobacter cloacae</name>
    <dbReference type="NCBI Taxonomy" id="550"/>
    <lineage>
        <taxon>Bacteria</taxon>
        <taxon>Pseudomonadati</taxon>
        <taxon>Pseudomonadota</taxon>
        <taxon>Gammaproteobacteria</taxon>
        <taxon>Enterobacterales</taxon>
        <taxon>Enterobacteriaceae</taxon>
        <taxon>Enterobacter</taxon>
        <taxon>Enterobacter cloacae complex</taxon>
    </lineage>
</organism>
<reference evidence="2" key="1">
    <citation type="submission" date="2021-11" db="EMBL/GenBank/DDBJ databases">
        <title>WGS analysis for carbapenemase-producing Enterobacterales outbreak in a University Hospital, Japan.</title>
        <authorList>
            <person name="Tukada M."/>
            <person name="Miyazaki T."/>
            <person name="Aoki K."/>
            <person name="Yoshizawa S."/>
            <person name="Ishii Y."/>
            <person name="Tateda K."/>
        </authorList>
    </citation>
    <scope>NUCLEOTIDE SEQUENCE</scope>
    <source>
        <strain evidence="2">TUM16652</strain>
    </source>
</reference>
<sequence length="62" mass="6671">MFSDEVKIVSFVDLLATGVIVAIMAMDAAGKQDAFNLNEGNFGCGKPVPATQRRASLFRTSY</sequence>
<gene>
    <name evidence="2" type="ORF">TUM16652_30750</name>
</gene>
<evidence type="ECO:0000313" key="3">
    <source>
        <dbReference type="Proteomes" id="UP001050241"/>
    </source>
</evidence>
<dbReference type="AlphaFoldDB" id="A0ABD0BT70"/>
<accession>A0ABD0BT70</accession>
<protein>
    <submittedName>
        <fullName evidence="2">Uncharacterized protein</fullName>
    </submittedName>
</protein>
<keyword evidence="1" id="KW-0472">Membrane</keyword>
<proteinExistence type="predicted"/>
<evidence type="ECO:0000256" key="1">
    <source>
        <dbReference type="SAM" id="Phobius"/>
    </source>
</evidence>
<dbReference type="Proteomes" id="UP001050241">
    <property type="component" value="Unassembled WGS sequence"/>
</dbReference>
<feature type="transmembrane region" description="Helical" evidence="1">
    <location>
        <begin position="6"/>
        <end position="26"/>
    </location>
</feature>
<evidence type="ECO:0000313" key="2">
    <source>
        <dbReference type="EMBL" id="GJJ84375.1"/>
    </source>
</evidence>
<comment type="caution">
    <text evidence="2">The sequence shown here is derived from an EMBL/GenBank/DDBJ whole genome shotgun (WGS) entry which is preliminary data.</text>
</comment>
<dbReference type="EMBL" id="BQFY01000019">
    <property type="protein sequence ID" value="GJJ84375.1"/>
    <property type="molecule type" value="Genomic_DNA"/>
</dbReference>
<name>A0ABD0BT70_ENTCL</name>